<keyword evidence="5" id="KW-1185">Reference proteome</keyword>
<keyword evidence="1" id="KW-0812">Transmembrane</keyword>
<evidence type="ECO:0000313" key="3">
    <source>
        <dbReference type="EMBL" id="SBT59449.1"/>
    </source>
</evidence>
<dbReference type="EMBL" id="FLRD01001656">
    <property type="protein sequence ID" value="SBT57869.1"/>
    <property type="molecule type" value="Genomic_DNA"/>
</dbReference>
<gene>
    <name evidence="2" type="ORF">POVWA1_084110</name>
    <name evidence="3" type="ORF">POVWA2_096680</name>
</gene>
<dbReference type="EMBL" id="FLRE01003432">
    <property type="protein sequence ID" value="SBT59449.1"/>
    <property type="molecule type" value="Genomic_DNA"/>
</dbReference>
<keyword evidence="1" id="KW-0472">Membrane</keyword>
<keyword evidence="1" id="KW-1133">Transmembrane helix</keyword>
<evidence type="ECO:0000256" key="1">
    <source>
        <dbReference type="SAM" id="Phobius"/>
    </source>
</evidence>
<protein>
    <submittedName>
        <fullName evidence="2">PIR Superfamily Protein</fullName>
    </submittedName>
</protein>
<dbReference type="Proteomes" id="UP000078555">
    <property type="component" value="Unassembled WGS sequence"/>
</dbReference>
<organism evidence="2 5">
    <name type="scientific">Plasmodium ovale wallikeri</name>
    <dbReference type="NCBI Taxonomy" id="864142"/>
    <lineage>
        <taxon>Eukaryota</taxon>
        <taxon>Sar</taxon>
        <taxon>Alveolata</taxon>
        <taxon>Apicomplexa</taxon>
        <taxon>Aconoidasida</taxon>
        <taxon>Haemosporida</taxon>
        <taxon>Plasmodiidae</taxon>
        <taxon>Plasmodium</taxon>
        <taxon>Plasmodium (Plasmodium)</taxon>
    </lineage>
</organism>
<evidence type="ECO:0000313" key="4">
    <source>
        <dbReference type="Proteomes" id="UP000078550"/>
    </source>
</evidence>
<name>A0A1A9AMH9_PLAOA</name>
<accession>A0A1A9AMH9</accession>
<proteinExistence type="predicted"/>
<reference evidence="2" key="1">
    <citation type="submission" date="2016-05" db="EMBL/GenBank/DDBJ databases">
        <authorList>
            <person name="Lavstsen T."/>
            <person name="Jespersen J.S."/>
        </authorList>
    </citation>
    <scope>NUCLEOTIDE SEQUENCE [LARGE SCALE GENOMIC DNA]</scope>
</reference>
<reference evidence="4 5" key="2">
    <citation type="submission" date="2016-05" db="EMBL/GenBank/DDBJ databases">
        <authorList>
            <person name="Naeem Raeece"/>
        </authorList>
    </citation>
    <scope>NUCLEOTIDE SEQUENCE [LARGE SCALE GENOMIC DNA]</scope>
</reference>
<evidence type="ECO:0000313" key="2">
    <source>
        <dbReference type="EMBL" id="SBT57869.1"/>
    </source>
</evidence>
<evidence type="ECO:0000313" key="5">
    <source>
        <dbReference type="Proteomes" id="UP000078555"/>
    </source>
</evidence>
<feature type="transmembrane region" description="Helical" evidence="1">
    <location>
        <begin position="175"/>
        <end position="194"/>
    </location>
</feature>
<sequence length="244" mass="28933">MTIKQRKLEKWEYYKIYFTIRSSFNNNQDNEYGDYLHASDQVLRNIGMYLVENYRADYKNICDIFDDCKERCEYLNTWLNEKKALYTSNGKCTNHSTSWEKYIEGLWEKLEEDVEPEKKCERTPLTEKNFDKKWITQTCNNSTPAEVSRNCPDVSLPKESVCPTSVDPTSSSCRIVLTTTYVVFGILLFFMYLLRFSAVGMKINNIIRGEKIKERNMEDERTHEHSNTESLDRRFNLIYNSLNN</sequence>
<dbReference type="Proteomes" id="UP000078550">
    <property type="component" value="Unassembled WGS sequence"/>
</dbReference>
<dbReference type="AlphaFoldDB" id="A0A1A9AMH9"/>